<gene>
    <name evidence="1" type="ORF">LSCM4_04926</name>
</gene>
<dbReference type="AlphaFoldDB" id="A0A836KS99"/>
<name>A0A836KS99_9TRYP</name>
<reference evidence="2" key="1">
    <citation type="journal article" date="2021" name="Microbiol. Resour. Announc.">
        <title>LGAAP: Leishmaniinae Genome Assembly and Annotation Pipeline.</title>
        <authorList>
            <person name="Almutairi H."/>
            <person name="Urbaniak M.D."/>
            <person name="Bates M.D."/>
            <person name="Jariyapan N."/>
            <person name="Kwakye-Nuako G."/>
            <person name="Thomaz-Soccol V."/>
            <person name="Al-Salem W.S."/>
            <person name="Dillon R.J."/>
            <person name="Bates P.A."/>
            <person name="Gatherer D."/>
        </authorList>
    </citation>
    <scope>NUCLEOTIDE SEQUENCE [LARGE SCALE GENOMIC DNA]</scope>
</reference>
<reference evidence="2" key="2">
    <citation type="journal article" date="2021" name="Sci. Data">
        <title>Chromosome-scale genome sequencing, assembly and annotation of six genomes from subfamily Leishmaniinae.</title>
        <authorList>
            <person name="Almutairi H."/>
            <person name="Urbaniak M.D."/>
            <person name="Bates M.D."/>
            <person name="Jariyapan N."/>
            <person name="Kwakye-Nuako G."/>
            <person name="Thomaz Soccol V."/>
            <person name="Al-Salem W.S."/>
            <person name="Dillon R.J."/>
            <person name="Bates P.A."/>
            <person name="Gatherer D."/>
        </authorList>
    </citation>
    <scope>NUCLEOTIDE SEQUENCE [LARGE SCALE GENOMIC DNA]</scope>
</reference>
<dbReference type="GeneID" id="92360836"/>
<keyword evidence="2" id="KW-1185">Reference proteome</keyword>
<dbReference type="KEGG" id="loi:92360836"/>
<dbReference type="Proteomes" id="UP000674143">
    <property type="component" value="Unassembled WGS sequence"/>
</dbReference>
<proteinExistence type="predicted"/>
<evidence type="ECO:0000313" key="1">
    <source>
        <dbReference type="EMBL" id="KAG5483772.1"/>
    </source>
</evidence>
<dbReference type="EMBL" id="JAFHLR010000014">
    <property type="protein sequence ID" value="KAG5483772.1"/>
    <property type="molecule type" value="Genomic_DNA"/>
</dbReference>
<organism evidence="1 2">
    <name type="scientific">Leishmania orientalis</name>
    <dbReference type="NCBI Taxonomy" id="2249476"/>
    <lineage>
        <taxon>Eukaryota</taxon>
        <taxon>Discoba</taxon>
        <taxon>Euglenozoa</taxon>
        <taxon>Kinetoplastea</taxon>
        <taxon>Metakinetoplastina</taxon>
        <taxon>Trypanosomatida</taxon>
        <taxon>Trypanosomatidae</taxon>
        <taxon>Leishmaniinae</taxon>
        <taxon>Leishmania</taxon>
    </lineage>
</organism>
<evidence type="ECO:0000313" key="2">
    <source>
        <dbReference type="Proteomes" id="UP000674143"/>
    </source>
</evidence>
<dbReference type="RefSeq" id="XP_067064711.1">
    <property type="nucleotide sequence ID" value="XM_067206902.1"/>
</dbReference>
<sequence>MEDNFDDMEHRRLTEASISAFLEEEGVPMSRRVTVEDVMAAPLALGCSVATASASFAARVALLRLDCLTSVNRGTAQGRAAHELIGGEPDCG</sequence>
<dbReference type="SMR" id="A0A836KS99"/>
<comment type="caution">
    <text evidence="1">The sequence shown here is derived from an EMBL/GenBank/DDBJ whole genome shotgun (WGS) entry which is preliminary data.</text>
</comment>
<protein>
    <submittedName>
        <fullName evidence="1">Uncharacterized protein</fullName>
    </submittedName>
</protein>
<accession>A0A836KS99</accession>